<dbReference type="Proteomes" id="UP000813463">
    <property type="component" value="Chromosome 4"/>
</dbReference>
<name>A0ABM3RUY9_SPIOL</name>
<dbReference type="RefSeq" id="XP_056699436.1">
    <property type="nucleotide sequence ID" value="XM_056843458.1"/>
</dbReference>
<dbReference type="PANTHER" id="PTHR48165">
    <property type="entry name" value="BNAC03G44900D PROTEIN"/>
    <property type="match status" value="1"/>
</dbReference>
<protein>
    <submittedName>
        <fullName evidence="2">Uncharacterized protein</fullName>
    </submittedName>
</protein>
<dbReference type="GeneID" id="130472448"/>
<organism evidence="1 2">
    <name type="scientific">Spinacia oleracea</name>
    <name type="common">Spinach</name>
    <dbReference type="NCBI Taxonomy" id="3562"/>
    <lineage>
        <taxon>Eukaryota</taxon>
        <taxon>Viridiplantae</taxon>
        <taxon>Streptophyta</taxon>
        <taxon>Embryophyta</taxon>
        <taxon>Tracheophyta</taxon>
        <taxon>Spermatophyta</taxon>
        <taxon>Magnoliopsida</taxon>
        <taxon>eudicotyledons</taxon>
        <taxon>Gunneridae</taxon>
        <taxon>Pentapetalae</taxon>
        <taxon>Caryophyllales</taxon>
        <taxon>Chenopodiaceae</taxon>
        <taxon>Chenopodioideae</taxon>
        <taxon>Anserineae</taxon>
        <taxon>Spinacia</taxon>
    </lineage>
</organism>
<evidence type="ECO:0000313" key="2">
    <source>
        <dbReference type="RefSeq" id="XP_056699436.1"/>
    </source>
</evidence>
<reference evidence="1" key="1">
    <citation type="journal article" date="2021" name="Nat. Commun.">
        <title>Genomic analyses provide insights into spinach domestication and the genetic basis of agronomic traits.</title>
        <authorList>
            <person name="Cai X."/>
            <person name="Sun X."/>
            <person name="Xu C."/>
            <person name="Sun H."/>
            <person name="Wang X."/>
            <person name="Ge C."/>
            <person name="Zhang Z."/>
            <person name="Wang Q."/>
            <person name="Fei Z."/>
            <person name="Jiao C."/>
            <person name="Wang Q."/>
        </authorList>
    </citation>
    <scope>NUCLEOTIDE SEQUENCE [LARGE SCALE GENOMIC DNA]</scope>
    <source>
        <strain evidence="1">cv. Varoflay</strain>
    </source>
</reference>
<gene>
    <name evidence="2" type="primary">LOC130472448</name>
</gene>
<evidence type="ECO:0000313" key="1">
    <source>
        <dbReference type="Proteomes" id="UP000813463"/>
    </source>
</evidence>
<reference evidence="2" key="2">
    <citation type="submission" date="2025-08" db="UniProtKB">
        <authorList>
            <consortium name="RefSeq"/>
        </authorList>
    </citation>
    <scope>IDENTIFICATION</scope>
    <source>
        <tissue evidence="2">Leaf</tissue>
    </source>
</reference>
<proteinExistence type="predicted"/>
<accession>A0ABM3RUY9</accession>
<sequence>MSRTFTALREHILTKRKSRKVADETMFGNGIGAIIYADHEVEQQRRQPWNGLLVIYTIVRIPFSILSSFSKRQGNIADRTWVTGHTMRTSEIDHLMVSDSMRYAICM</sequence>
<keyword evidence="1" id="KW-1185">Reference proteome</keyword>
<dbReference type="PANTHER" id="PTHR48165:SF1">
    <property type="entry name" value="TRANSMEMBRANE PROTEIN"/>
    <property type="match status" value="1"/>
</dbReference>